<organism evidence="1 2">
    <name type="scientific">Actinocorallia herbida</name>
    <dbReference type="NCBI Taxonomy" id="58109"/>
    <lineage>
        <taxon>Bacteria</taxon>
        <taxon>Bacillati</taxon>
        <taxon>Actinomycetota</taxon>
        <taxon>Actinomycetes</taxon>
        <taxon>Streptosporangiales</taxon>
        <taxon>Thermomonosporaceae</taxon>
        <taxon>Actinocorallia</taxon>
    </lineage>
</organism>
<dbReference type="Gene3D" id="1.20.1440.30">
    <property type="entry name" value="Biosynthetic Protein domain"/>
    <property type="match status" value="1"/>
</dbReference>
<evidence type="ECO:0000313" key="1">
    <source>
        <dbReference type="EMBL" id="ROO88154.1"/>
    </source>
</evidence>
<dbReference type="SUPFAM" id="SSF159501">
    <property type="entry name" value="EreA/ChaN-like"/>
    <property type="match status" value="1"/>
</dbReference>
<accession>A0A3N1D3N8</accession>
<dbReference type="PANTHER" id="PTHR31299">
    <property type="entry name" value="ESTERASE, PUTATIVE (AFU_ORTHOLOGUE AFUA_1G05850)-RELATED"/>
    <property type="match status" value="1"/>
</dbReference>
<gene>
    <name evidence="1" type="ORF">EDD29_5814</name>
</gene>
<proteinExistence type="predicted"/>
<sequence>MTKTGEERAAVLAWIEERSRPVASVDPAAPLDDLRPLLSMVGDASVVGYGAGTRGAHELFDLQTRIARLLVEEGGFRAVAFEVDRGFGLRLDEYVRTGEGDLRALLKAAPPFTATEEVFGLLTWMRAFNRDHRERPVRLVGLAPHALDVALHDEIVDHLRTVAPSRAREVADLYAGLRPGPDEGPWAYVGRVRSGADRGAWARRARAAHALVAELTTDSRMVWNAALIVQFHEFHDHDPSPNDPHHMACLERCFAENLTWWQGHLGEKVLWWTSSSHSSNGPGRAMSFPPAPPRTLPNAGGFLRERLGSGYVSIGLTFREGELASYTEAGDHRVPEAAPELFESYLGPGDFLLDLRGSRPPAVAAWLARTARFRAIGPVYDPANDAAHHMTGGAPADWFDVLLHLHHVTPARRLP</sequence>
<dbReference type="InterPro" id="IPR014622">
    <property type="entry name" value="UCP036794_erythomycin"/>
</dbReference>
<dbReference type="Proteomes" id="UP000272400">
    <property type="component" value="Unassembled WGS sequence"/>
</dbReference>
<dbReference type="Gene3D" id="3.40.1660.10">
    <property type="entry name" value="EreA-like (biosynthetic domain)"/>
    <property type="match status" value="1"/>
</dbReference>
<dbReference type="AlphaFoldDB" id="A0A3N1D3N8"/>
<dbReference type="InterPro" id="IPR007815">
    <property type="entry name" value="Emycin_Estase"/>
</dbReference>
<dbReference type="Gene3D" id="3.30.1870.10">
    <property type="entry name" value="EreA-like, domain 2"/>
    <property type="match status" value="1"/>
</dbReference>
<dbReference type="PIRSF" id="PIRSF036794">
    <property type="entry name" value="UCP_erythr_ester"/>
    <property type="match status" value="1"/>
</dbReference>
<keyword evidence="2" id="KW-1185">Reference proteome</keyword>
<protein>
    <submittedName>
        <fullName evidence="1">Erythromycin esterase</fullName>
    </submittedName>
</protein>
<name>A0A3N1D3N8_9ACTN</name>
<reference evidence="1 2" key="1">
    <citation type="submission" date="2018-11" db="EMBL/GenBank/DDBJ databases">
        <title>Sequencing the genomes of 1000 actinobacteria strains.</title>
        <authorList>
            <person name="Klenk H.-P."/>
        </authorList>
    </citation>
    <scope>NUCLEOTIDE SEQUENCE [LARGE SCALE GENOMIC DNA]</scope>
    <source>
        <strain evidence="1 2">DSM 44254</strain>
    </source>
</reference>
<dbReference type="CDD" id="cd14728">
    <property type="entry name" value="Ere-like"/>
    <property type="match status" value="1"/>
</dbReference>
<dbReference type="PANTHER" id="PTHR31299:SF0">
    <property type="entry name" value="ESTERASE, PUTATIVE (AFU_ORTHOLOGUE AFUA_1G05850)-RELATED"/>
    <property type="match status" value="1"/>
</dbReference>
<dbReference type="GO" id="GO:0046677">
    <property type="term" value="P:response to antibiotic"/>
    <property type="evidence" value="ECO:0007669"/>
    <property type="project" value="InterPro"/>
</dbReference>
<dbReference type="EMBL" id="RJKE01000001">
    <property type="protein sequence ID" value="ROO88154.1"/>
    <property type="molecule type" value="Genomic_DNA"/>
</dbReference>
<evidence type="ECO:0000313" key="2">
    <source>
        <dbReference type="Proteomes" id="UP000272400"/>
    </source>
</evidence>
<dbReference type="OrthoDB" id="9810066at2"/>
<comment type="caution">
    <text evidence="1">The sequence shown here is derived from an EMBL/GenBank/DDBJ whole genome shotgun (WGS) entry which is preliminary data.</text>
</comment>
<dbReference type="RefSeq" id="WP_123667423.1">
    <property type="nucleotide sequence ID" value="NZ_RJKE01000001.1"/>
</dbReference>
<dbReference type="Pfam" id="PF05139">
    <property type="entry name" value="Erythro_esteras"/>
    <property type="match status" value="1"/>
</dbReference>
<dbReference type="InterPro" id="IPR052036">
    <property type="entry name" value="Hydrolase/PRTase-associated"/>
</dbReference>